<evidence type="ECO:0000313" key="3">
    <source>
        <dbReference type="EMBL" id="KAB6631751.1"/>
    </source>
</evidence>
<dbReference type="AlphaFoldDB" id="A0A396BA95"/>
<evidence type="ECO:0000313" key="12">
    <source>
        <dbReference type="Proteomes" id="UP000470777"/>
    </source>
</evidence>
<dbReference type="EMBL" id="WCZY01000005">
    <property type="protein sequence ID" value="KAB6695415.1"/>
    <property type="molecule type" value="Genomic_DNA"/>
</dbReference>
<gene>
    <name evidence="7" type="ORF">DWY53_16420</name>
    <name evidence="3" type="ORF">GAY12_18230</name>
    <name evidence="6" type="ORF">GAY17_19955</name>
    <name evidence="2" type="ORF">GAY79_15190</name>
    <name evidence="4" type="ORF">GAZ76_08230</name>
    <name evidence="5" type="ORF">GAZ92_05870</name>
</gene>
<evidence type="ECO:0000313" key="6">
    <source>
        <dbReference type="EMBL" id="KAB6696628.1"/>
    </source>
</evidence>
<reference evidence="9 10" key="2">
    <citation type="journal article" date="2019" name="Nat. Med.">
        <title>A library of human gut bacterial isolates paired with longitudinal multiomics data enables mechanistic microbiome research.</title>
        <authorList>
            <person name="Poyet M."/>
            <person name="Groussin M."/>
            <person name="Gibbons S.M."/>
            <person name="Avila-Pacheco J."/>
            <person name="Jiang X."/>
            <person name="Kearney S.M."/>
            <person name="Perrotta A.R."/>
            <person name="Berdy B."/>
            <person name="Zhao S."/>
            <person name="Lieberman T.D."/>
            <person name="Swanson P.K."/>
            <person name="Smith M."/>
            <person name="Roesemann S."/>
            <person name="Alexander J.E."/>
            <person name="Rich S.A."/>
            <person name="Livny J."/>
            <person name="Vlamakis H."/>
            <person name="Clish C."/>
            <person name="Bullock K."/>
            <person name="Deik A."/>
            <person name="Scott J."/>
            <person name="Pierce K.A."/>
            <person name="Xavier R.J."/>
            <person name="Alm E.J."/>
        </authorList>
    </citation>
    <scope>NUCLEOTIDE SEQUENCE [LARGE SCALE GENOMIC DNA]</scope>
    <source>
        <strain evidence="2 10">BIOML-A111</strain>
        <strain evidence="6 9">BIOML-A82</strain>
        <strain evidence="5 12">BIOML-A85</strain>
        <strain evidence="4 13">BIOML-A93</strain>
        <strain evidence="3 11">BIOML-A98</strain>
    </source>
</reference>
<evidence type="ECO:0000313" key="13">
    <source>
        <dbReference type="Proteomes" id="UP000470952"/>
    </source>
</evidence>
<evidence type="ECO:0000313" key="9">
    <source>
        <dbReference type="Proteomes" id="UP000437380"/>
    </source>
</evidence>
<comment type="caution">
    <text evidence="3">The sequence shown here is derived from an EMBL/GenBank/DDBJ whole genome shotgun (WGS) entry which is preliminary data.</text>
</comment>
<dbReference type="SUPFAM" id="SSF47413">
    <property type="entry name" value="lambda repressor-like DNA-binding domains"/>
    <property type="match status" value="1"/>
</dbReference>
<evidence type="ECO:0000313" key="7">
    <source>
        <dbReference type="EMBL" id="RGR35980.1"/>
    </source>
</evidence>
<sequence length="100" mass="11363">MNTVTCKIPCGVLETESQTIKSGQDKRNWAQYSQAIAVLMSRRMSELGMTQRMLAEKMNCTQQYISKMLKGQKNMSLETICKIENTLGIEIIKGLNENEQ</sequence>
<evidence type="ECO:0000313" key="5">
    <source>
        <dbReference type="EMBL" id="KAB6695415.1"/>
    </source>
</evidence>
<dbReference type="EMBL" id="WDAL01000043">
    <property type="protein sequence ID" value="KAB6631751.1"/>
    <property type="molecule type" value="Genomic_DNA"/>
</dbReference>
<feature type="domain" description="HTH cro/C1-type" evidence="1">
    <location>
        <begin position="46"/>
        <end position="95"/>
    </location>
</feature>
<dbReference type="Proteomes" id="UP000266497">
    <property type="component" value="Unassembled WGS sequence"/>
</dbReference>
<dbReference type="Proteomes" id="UP000437431">
    <property type="component" value="Unassembled WGS sequence"/>
</dbReference>
<dbReference type="Pfam" id="PF01381">
    <property type="entry name" value="HTH_3"/>
    <property type="match status" value="1"/>
</dbReference>
<dbReference type="Proteomes" id="UP000470777">
    <property type="component" value="Unassembled WGS sequence"/>
</dbReference>
<evidence type="ECO:0000259" key="1">
    <source>
        <dbReference type="PROSITE" id="PS50943"/>
    </source>
</evidence>
<dbReference type="Proteomes" id="UP000437380">
    <property type="component" value="Unassembled WGS sequence"/>
</dbReference>
<dbReference type="InterPro" id="IPR010982">
    <property type="entry name" value="Lambda_DNA-bd_dom_sf"/>
</dbReference>
<dbReference type="Proteomes" id="UP000462015">
    <property type="component" value="Unassembled WGS sequence"/>
</dbReference>
<evidence type="ECO:0000313" key="11">
    <source>
        <dbReference type="Proteomes" id="UP000462015"/>
    </source>
</evidence>
<dbReference type="Gene3D" id="1.10.260.40">
    <property type="entry name" value="lambda repressor-like DNA-binding domains"/>
    <property type="match status" value="1"/>
</dbReference>
<dbReference type="EMBL" id="QRUD01000053">
    <property type="protein sequence ID" value="RGR35980.1"/>
    <property type="molecule type" value="Genomic_DNA"/>
</dbReference>
<dbReference type="EMBL" id="WDAG01000007">
    <property type="protein sequence ID" value="KAB6660709.1"/>
    <property type="molecule type" value="Genomic_DNA"/>
</dbReference>
<reference evidence="7 8" key="1">
    <citation type="submission" date="2018-08" db="EMBL/GenBank/DDBJ databases">
        <title>A genome reference for cultivated species of the human gut microbiota.</title>
        <authorList>
            <person name="Zou Y."/>
            <person name="Xue W."/>
            <person name="Luo G."/>
        </authorList>
    </citation>
    <scope>NUCLEOTIDE SEQUENCE [LARGE SCALE GENOMIC DNA]</scope>
    <source>
        <strain evidence="7 8">AF25-30LB</strain>
    </source>
</reference>
<dbReference type="PROSITE" id="PS50943">
    <property type="entry name" value="HTH_CROC1"/>
    <property type="match status" value="1"/>
</dbReference>
<name>A0A396BA95_PHOVU</name>
<dbReference type="Proteomes" id="UP000470952">
    <property type="component" value="Unassembled WGS sequence"/>
</dbReference>
<evidence type="ECO:0000313" key="10">
    <source>
        <dbReference type="Proteomes" id="UP000437431"/>
    </source>
</evidence>
<dbReference type="CDD" id="cd00093">
    <property type="entry name" value="HTH_XRE"/>
    <property type="match status" value="1"/>
</dbReference>
<evidence type="ECO:0000313" key="4">
    <source>
        <dbReference type="EMBL" id="KAB6660709.1"/>
    </source>
</evidence>
<dbReference type="GO" id="GO:0003677">
    <property type="term" value="F:DNA binding"/>
    <property type="evidence" value="ECO:0007669"/>
    <property type="project" value="InterPro"/>
</dbReference>
<accession>A0A396BA95</accession>
<dbReference type="EMBL" id="WDAY01000037">
    <property type="protein sequence ID" value="KAB6558462.1"/>
    <property type="molecule type" value="Genomic_DNA"/>
</dbReference>
<proteinExistence type="predicted"/>
<dbReference type="RefSeq" id="WP_117815026.1">
    <property type="nucleotide sequence ID" value="NZ_CAXSNX010000085.1"/>
</dbReference>
<dbReference type="EMBL" id="WCZV01000034">
    <property type="protein sequence ID" value="KAB6696628.1"/>
    <property type="molecule type" value="Genomic_DNA"/>
</dbReference>
<evidence type="ECO:0000313" key="8">
    <source>
        <dbReference type="Proteomes" id="UP000266497"/>
    </source>
</evidence>
<dbReference type="InterPro" id="IPR001387">
    <property type="entry name" value="Cro/C1-type_HTH"/>
</dbReference>
<dbReference type="SMART" id="SM00530">
    <property type="entry name" value="HTH_XRE"/>
    <property type="match status" value="1"/>
</dbReference>
<protein>
    <submittedName>
        <fullName evidence="3">Helix-turn-helix transcriptional regulator</fullName>
    </submittedName>
    <submittedName>
        <fullName evidence="7">XRE family transcriptional regulator</fullName>
    </submittedName>
</protein>
<organism evidence="3 11">
    <name type="scientific">Phocaeicola vulgatus</name>
    <name type="common">Bacteroides vulgatus</name>
    <dbReference type="NCBI Taxonomy" id="821"/>
    <lineage>
        <taxon>Bacteria</taxon>
        <taxon>Pseudomonadati</taxon>
        <taxon>Bacteroidota</taxon>
        <taxon>Bacteroidia</taxon>
        <taxon>Bacteroidales</taxon>
        <taxon>Bacteroidaceae</taxon>
        <taxon>Phocaeicola</taxon>
    </lineage>
</organism>
<evidence type="ECO:0000313" key="2">
    <source>
        <dbReference type="EMBL" id="KAB6558462.1"/>
    </source>
</evidence>